<evidence type="ECO:0000256" key="3">
    <source>
        <dbReference type="SAM" id="MobiDB-lite"/>
    </source>
</evidence>
<dbReference type="EMBL" id="CAMXCT010005523">
    <property type="protein sequence ID" value="CAI4012560.1"/>
    <property type="molecule type" value="Genomic_DNA"/>
</dbReference>
<feature type="compositionally biased region" description="Basic and acidic residues" evidence="3">
    <location>
        <begin position="227"/>
        <end position="255"/>
    </location>
</feature>
<sequence length="722" mass="79967">MNKARAMLDALMGPQRDQKKDENAEDWKDKSICKGFLVGFCPFDKSVVGGKRSMDPCDKIHSEVIREKFDAHKDGQDGSELRNKYEEYSIRDLEFAIQEAEAYGRREVERLRKEPRSKALTADVNQKISQMKRESLQLEKKANALDDCDARKKEELMKQSREVEDEAKKYEKEEEEKVKANFRPLACEVCGTAYVSNEEGEYEAHLKYKVHESYTEIHARLKELKDKKAERDRIAKEKKEEERKKRMEEEGKKGDEAEDGKEDEKKKEKSRTKSKAKGKNSRSKSRRRGSRSRDRKGKESFAKSCNPSTTKVYKLTPGSCTLNGHTVKAGTTLREVQSVLACIGDVYITFAGDQEVAEQAGIAFSRGAAVVPVIRTGGASSGKFGFPAAALKKPAFLGKENWSFISSTEASDVATAAAIAAAVAGYARGQSRCEASSLMTRREQERTERMAASMMSWKAPPWLSPYMQKISPALELSGHFISVVGPPVCGFYAGLYNGYKALPREAATCLWGIGQCFFGGTYAAFFAAAEAFKTSGGDQVLVSLQDLQDDAIAVLEANSEQEKELGHSTAGDKVKIVLRTVDPERISVAVRCIWAGCMGIVMTLKYKFARTVAFAHSIGDNLRPIAAKVLAPSALAVTPPEYRQWIEPAINLSCKVVATALAWRLQQTISSVQSGIAGGMIASRSACAYLLPILKRRNLLLDFAEDLRCLALPCICTSFWLG</sequence>
<dbReference type="GO" id="GO:0003729">
    <property type="term" value="F:mRNA binding"/>
    <property type="evidence" value="ECO:0007669"/>
    <property type="project" value="InterPro"/>
</dbReference>
<dbReference type="EMBL" id="CAMXCT030005523">
    <property type="protein sequence ID" value="CAL4799872.1"/>
    <property type="molecule type" value="Genomic_DNA"/>
</dbReference>
<dbReference type="Proteomes" id="UP001152797">
    <property type="component" value="Unassembled WGS sequence"/>
</dbReference>
<feature type="compositionally biased region" description="Basic and acidic residues" evidence="3">
    <location>
        <begin position="16"/>
        <end position="25"/>
    </location>
</feature>
<dbReference type="InterPro" id="IPR004882">
    <property type="entry name" value="Luc7-rel"/>
</dbReference>
<dbReference type="Pfam" id="PF03194">
    <property type="entry name" value="LUC7"/>
    <property type="match status" value="1"/>
</dbReference>
<feature type="region of interest" description="Disordered" evidence="3">
    <location>
        <begin position="227"/>
        <end position="308"/>
    </location>
</feature>
<evidence type="ECO:0000313" key="6">
    <source>
        <dbReference type="Proteomes" id="UP001152797"/>
    </source>
</evidence>
<proteinExistence type="inferred from homology"/>
<name>A0A9P1DLN5_9DINO</name>
<dbReference type="GO" id="GO:0006376">
    <property type="term" value="P:mRNA splice site recognition"/>
    <property type="evidence" value="ECO:0007669"/>
    <property type="project" value="InterPro"/>
</dbReference>
<keyword evidence="6" id="KW-1185">Reference proteome</keyword>
<reference evidence="5" key="2">
    <citation type="submission" date="2024-04" db="EMBL/GenBank/DDBJ databases">
        <authorList>
            <person name="Chen Y."/>
            <person name="Shah S."/>
            <person name="Dougan E. K."/>
            <person name="Thang M."/>
            <person name="Chan C."/>
        </authorList>
    </citation>
    <scope>NUCLEOTIDE SEQUENCE [LARGE SCALE GENOMIC DNA]</scope>
</reference>
<gene>
    <name evidence="4" type="ORF">C1SCF055_LOCUS37610</name>
</gene>
<dbReference type="PANTHER" id="PTHR12375">
    <property type="entry name" value="RNA-BINDING PROTEIN LUC7-RELATED"/>
    <property type="match status" value="1"/>
</dbReference>
<feature type="compositionally biased region" description="Basic residues" evidence="3">
    <location>
        <begin position="268"/>
        <end position="295"/>
    </location>
</feature>
<protein>
    <submittedName>
        <fullName evidence="4">Uncharacterized protein</fullName>
    </submittedName>
</protein>
<evidence type="ECO:0000256" key="1">
    <source>
        <dbReference type="ARBA" id="ARBA00005655"/>
    </source>
</evidence>
<evidence type="ECO:0000313" key="5">
    <source>
        <dbReference type="EMBL" id="CAL1165935.1"/>
    </source>
</evidence>
<evidence type="ECO:0000256" key="2">
    <source>
        <dbReference type="SAM" id="Coils"/>
    </source>
</evidence>
<dbReference type="AlphaFoldDB" id="A0A9P1DLN5"/>
<dbReference type="EMBL" id="CAMXCT020005523">
    <property type="protein sequence ID" value="CAL1165935.1"/>
    <property type="molecule type" value="Genomic_DNA"/>
</dbReference>
<keyword evidence="2" id="KW-0175">Coiled coil</keyword>
<dbReference type="GO" id="GO:0005685">
    <property type="term" value="C:U1 snRNP"/>
    <property type="evidence" value="ECO:0007669"/>
    <property type="project" value="InterPro"/>
</dbReference>
<organism evidence="4">
    <name type="scientific">Cladocopium goreaui</name>
    <dbReference type="NCBI Taxonomy" id="2562237"/>
    <lineage>
        <taxon>Eukaryota</taxon>
        <taxon>Sar</taxon>
        <taxon>Alveolata</taxon>
        <taxon>Dinophyceae</taxon>
        <taxon>Suessiales</taxon>
        <taxon>Symbiodiniaceae</taxon>
        <taxon>Cladocopium</taxon>
    </lineage>
</organism>
<comment type="caution">
    <text evidence="4">The sequence shown here is derived from an EMBL/GenBank/DDBJ whole genome shotgun (WGS) entry which is preliminary data.</text>
</comment>
<feature type="coiled-coil region" evidence="2">
    <location>
        <begin position="121"/>
        <end position="180"/>
    </location>
</feature>
<dbReference type="OrthoDB" id="153872at2759"/>
<reference evidence="4" key="1">
    <citation type="submission" date="2022-10" db="EMBL/GenBank/DDBJ databases">
        <authorList>
            <person name="Chen Y."/>
            <person name="Dougan E. K."/>
            <person name="Chan C."/>
            <person name="Rhodes N."/>
            <person name="Thang M."/>
        </authorList>
    </citation>
    <scope>NUCLEOTIDE SEQUENCE</scope>
</reference>
<feature type="region of interest" description="Disordered" evidence="3">
    <location>
        <begin position="1"/>
        <end position="25"/>
    </location>
</feature>
<evidence type="ECO:0000313" key="4">
    <source>
        <dbReference type="EMBL" id="CAI4012560.1"/>
    </source>
</evidence>
<comment type="similarity">
    <text evidence="1">Belongs to the Luc7 family.</text>
</comment>
<accession>A0A9P1DLN5</accession>